<dbReference type="InParanoid" id="F1Z5V7"/>
<dbReference type="HOGENOM" id="CLU_175516_2_3_5"/>
<organism evidence="1 2">
    <name type="scientific">Novosphingobium nitrogenifigens DSM 19370</name>
    <dbReference type="NCBI Taxonomy" id="983920"/>
    <lineage>
        <taxon>Bacteria</taxon>
        <taxon>Pseudomonadati</taxon>
        <taxon>Pseudomonadota</taxon>
        <taxon>Alphaproteobacteria</taxon>
        <taxon>Sphingomonadales</taxon>
        <taxon>Sphingomonadaceae</taxon>
        <taxon>Novosphingobium</taxon>
    </lineage>
</organism>
<dbReference type="Gene3D" id="6.10.280.50">
    <property type="match status" value="1"/>
</dbReference>
<dbReference type="Pfam" id="PF04325">
    <property type="entry name" value="DUF465"/>
    <property type="match status" value="1"/>
</dbReference>
<evidence type="ECO:0000313" key="2">
    <source>
        <dbReference type="Proteomes" id="UP000004728"/>
    </source>
</evidence>
<evidence type="ECO:0000313" key="1">
    <source>
        <dbReference type="EMBL" id="EGD60217.1"/>
    </source>
</evidence>
<dbReference type="InterPro" id="IPR007420">
    <property type="entry name" value="DUF465"/>
</dbReference>
<keyword evidence="2" id="KW-1185">Reference proteome</keyword>
<dbReference type="Proteomes" id="UP000004728">
    <property type="component" value="Unassembled WGS sequence"/>
</dbReference>
<dbReference type="STRING" id="983920.Y88_2091"/>
<dbReference type="OrthoDB" id="7392037at2"/>
<proteinExistence type="predicted"/>
<gene>
    <name evidence="1" type="ORF">Y88_2091</name>
</gene>
<dbReference type="EMBL" id="AEWJ01000023">
    <property type="protein sequence ID" value="EGD60217.1"/>
    <property type="molecule type" value="Genomic_DNA"/>
</dbReference>
<dbReference type="eggNOG" id="COG5570">
    <property type="taxonomic scope" value="Bacteria"/>
</dbReference>
<accession>F1Z5V7</accession>
<comment type="caution">
    <text evidence="1">The sequence shown here is derived from an EMBL/GenBank/DDBJ whole genome shotgun (WGS) entry which is preliminary data.</text>
</comment>
<reference evidence="1 2" key="1">
    <citation type="journal article" date="2012" name="J. Bacteriol.">
        <title>Draft Genome Sequence of Novosphingobium nitrogenifigens Y88T.</title>
        <authorList>
            <person name="Strabala T.J."/>
            <person name="Macdonald L."/>
            <person name="Liu V."/>
            <person name="Smit A.M."/>
        </authorList>
    </citation>
    <scope>NUCLEOTIDE SEQUENCE [LARGE SCALE GENOMIC DNA]</scope>
    <source>
        <strain evidence="1 2">DSM 19370</strain>
    </source>
</reference>
<protein>
    <recommendedName>
        <fullName evidence="3">DUF465 domain-containing protein</fullName>
    </recommendedName>
</protein>
<sequence length="52" mass="6067">METSHISALQTKHAGLERQIADELLRPNPNGNLLMELKRRKLRIKEELSSYH</sequence>
<evidence type="ECO:0008006" key="3">
    <source>
        <dbReference type="Google" id="ProtNLM"/>
    </source>
</evidence>
<name>F1Z5V7_9SPHN</name>
<dbReference type="RefSeq" id="WP_008069301.1">
    <property type="nucleotide sequence ID" value="NZ_AQWK01000005.1"/>
</dbReference>
<dbReference type="AlphaFoldDB" id="F1Z5V7"/>
<dbReference type="InterPro" id="IPR038444">
    <property type="entry name" value="DUF465_sf"/>
</dbReference>